<protein>
    <submittedName>
        <fullName evidence="2">Uncharacterized protein</fullName>
    </submittedName>
</protein>
<keyword evidence="3" id="KW-1185">Reference proteome</keyword>
<name>A0ABT3K0K1_9XANT</name>
<reference evidence="2 3" key="1">
    <citation type="submission" date="2022-10" db="EMBL/GenBank/DDBJ databases">
        <title>Xanthomonas sp. H13-6.</title>
        <authorList>
            <person name="Liu X."/>
            <person name="Deng Z."/>
            <person name="Jiang Y."/>
            <person name="Yu T."/>
            <person name="Ai J."/>
        </authorList>
    </citation>
    <scope>NUCLEOTIDE SEQUENCE [LARGE SCALE GENOMIC DNA]</scope>
    <source>
        <strain evidence="2 3">H13-6</strain>
    </source>
</reference>
<dbReference type="Proteomes" id="UP001209922">
    <property type="component" value="Unassembled WGS sequence"/>
</dbReference>
<dbReference type="EMBL" id="JAPCHY010000022">
    <property type="protein sequence ID" value="MCW4474251.1"/>
    <property type="molecule type" value="Genomic_DNA"/>
</dbReference>
<evidence type="ECO:0000313" key="3">
    <source>
        <dbReference type="Proteomes" id="UP001209922"/>
    </source>
</evidence>
<evidence type="ECO:0000313" key="2">
    <source>
        <dbReference type="EMBL" id="MCW4474251.1"/>
    </source>
</evidence>
<dbReference type="RefSeq" id="WP_265129255.1">
    <property type="nucleotide sequence ID" value="NZ_JAPCHY010000022.1"/>
</dbReference>
<organism evidence="2 3">
    <name type="scientific">Xanthomonas chitinilytica</name>
    <dbReference type="NCBI Taxonomy" id="2989819"/>
    <lineage>
        <taxon>Bacteria</taxon>
        <taxon>Pseudomonadati</taxon>
        <taxon>Pseudomonadota</taxon>
        <taxon>Gammaproteobacteria</taxon>
        <taxon>Lysobacterales</taxon>
        <taxon>Lysobacteraceae</taxon>
        <taxon>Xanthomonas</taxon>
    </lineage>
</organism>
<comment type="caution">
    <text evidence="2">The sequence shown here is derived from an EMBL/GenBank/DDBJ whole genome shotgun (WGS) entry which is preliminary data.</text>
</comment>
<proteinExistence type="predicted"/>
<accession>A0ABT3K0K1</accession>
<feature type="region of interest" description="Disordered" evidence="1">
    <location>
        <begin position="130"/>
        <end position="153"/>
    </location>
</feature>
<sequence length="153" mass="16554">MVALPAGAFEDALLSRDGAGNLAMLLGHELQHALNTPQMRTHILSFADQAISIGKRRDAESRDYSAPMEAMLEKNLWDESRAQVQAWNVLVSRLEAEGIPPTLEKIHSLGGWRTNDFVDVDSKASPATYSLKPGPSLNPDMALGATEANIDAS</sequence>
<evidence type="ECO:0000256" key="1">
    <source>
        <dbReference type="SAM" id="MobiDB-lite"/>
    </source>
</evidence>
<gene>
    <name evidence="2" type="ORF">OK345_17330</name>
</gene>